<comment type="caution">
    <text evidence="1">The sequence shown here is derived from an EMBL/GenBank/DDBJ whole genome shotgun (WGS) entry which is preliminary data.</text>
</comment>
<reference evidence="1" key="1">
    <citation type="journal article" date="2020" name="G3 (Bethesda)">
        <title>High-Quality Assemblies for Three Invasive Social Wasps from the &lt;i&gt;Vespula&lt;/i&gt; Genus.</title>
        <authorList>
            <person name="Harrop T.W.R."/>
            <person name="Guhlin J."/>
            <person name="McLaughlin G.M."/>
            <person name="Permina E."/>
            <person name="Stockwell P."/>
            <person name="Gilligan J."/>
            <person name="Le Lec M.F."/>
            <person name="Gruber M.A.M."/>
            <person name="Quinn O."/>
            <person name="Lovegrove M."/>
            <person name="Duncan E.J."/>
            <person name="Remnant E.J."/>
            <person name="Van Eeckhoven J."/>
            <person name="Graham B."/>
            <person name="Knapp R.A."/>
            <person name="Langford K.W."/>
            <person name="Kronenberg Z."/>
            <person name="Press M.O."/>
            <person name="Eacker S.M."/>
            <person name="Wilson-Rankin E.E."/>
            <person name="Purcell J."/>
            <person name="Lester P.J."/>
            <person name="Dearden P.K."/>
        </authorList>
    </citation>
    <scope>NUCLEOTIDE SEQUENCE</scope>
    <source>
        <strain evidence="1">Volc-1</strain>
    </source>
</reference>
<evidence type="ECO:0000313" key="2">
    <source>
        <dbReference type="Proteomes" id="UP000600918"/>
    </source>
</evidence>
<evidence type="ECO:0000313" key="1">
    <source>
        <dbReference type="EMBL" id="KAF7438913.1"/>
    </source>
</evidence>
<dbReference type="EMBL" id="JACSDY010000001">
    <property type="protein sequence ID" value="KAF7438913.1"/>
    <property type="molecule type" value="Genomic_DNA"/>
</dbReference>
<sequence length="103" mass="11785">MHYKSLIKIRLYDSRCFLSFLGSPDLRRIQTTDGLKLTKRILVIPGGLTSVITGPTSQTMECQVSRRNMRRIRLKIYVRGSAFYTRHVSNSLALLQASQLDLL</sequence>
<gene>
    <name evidence="1" type="ORF">H0235_001304</name>
</gene>
<proteinExistence type="predicted"/>
<accession>A0A834PFM2</accession>
<name>A0A834PFM2_VESPE</name>
<keyword evidence="2" id="KW-1185">Reference proteome</keyword>
<dbReference type="AlphaFoldDB" id="A0A834PFM2"/>
<organism evidence="1 2">
    <name type="scientific">Vespula pensylvanica</name>
    <name type="common">Western yellow jacket</name>
    <name type="synonym">Wasp</name>
    <dbReference type="NCBI Taxonomy" id="30213"/>
    <lineage>
        <taxon>Eukaryota</taxon>
        <taxon>Metazoa</taxon>
        <taxon>Ecdysozoa</taxon>
        <taxon>Arthropoda</taxon>
        <taxon>Hexapoda</taxon>
        <taxon>Insecta</taxon>
        <taxon>Pterygota</taxon>
        <taxon>Neoptera</taxon>
        <taxon>Endopterygota</taxon>
        <taxon>Hymenoptera</taxon>
        <taxon>Apocrita</taxon>
        <taxon>Aculeata</taxon>
        <taxon>Vespoidea</taxon>
        <taxon>Vespidae</taxon>
        <taxon>Vespinae</taxon>
        <taxon>Vespula</taxon>
    </lineage>
</organism>
<protein>
    <submittedName>
        <fullName evidence="1">Uncharacterized protein</fullName>
    </submittedName>
</protein>
<dbReference type="Proteomes" id="UP000600918">
    <property type="component" value="Unassembled WGS sequence"/>
</dbReference>